<dbReference type="VEuPathDB" id="FungiDB:yc1106_05067"/>
<dbReference type="CDD" id="cd12148">
    <property type="entry name" value="fungal_TF_MHR"/>
    <property type="match status" value="1"/>
</dbReference>
<dbReference type="GO" id="GO:0005634">
    <property type="term" value="C:nucleus"/>
    <property type="evidence" value="ECO:0007669"/>
    <property type="project" value="UniProtKB-SubCell"/>
</dbReference>
<dbReference type="AlphaFoldDB" id="A0A9Q8ZCI8"/>
<feature type="domain" description="Xylanolytic transcriptional activator regulatory" evidence="7">
    <location>
        <begin position="255"/>
        <end position="331"/>
    </location>
</feature>
<feature type="region of interest" description="Disordered" evidence="6">
    <location>
        <begin position="46"/>
        <end position="88"/>
    </location>
</feature>
<proteinExistence type="predicted"/>
<evidence type="ECO:0000259" key="7">
    <source>
        <dbReference type="SMART" id="SM00906"/>
    </source>
</evidence>
<sequence length="683" mass="76431">MAVNPQPQVHRELSTSNTSAAGEPAASVMQYPRIYPSPSSPVEAPIYAPTNNANSTILNMGTGTEYTNRSSTRDSPVPQGGQRDQEGHYVGSSSAVSFLIRIQRRLHQSSSLSHDSTIFTFGDAPLPEFDQSLFFLPPKSDAQRLVERYFDYAAPTHRFLHRPSIEKLLDEFYDTLGEIRGREDGKAKAALLMVVFAQAQAYMPPGSTVQENSARYFFASEHQLSKERGAVRLASVQARLLQCFYLLTQSRINHCWSLFGTLSHLMLAIGLNRGRKCDPSSNVDYVELESRRRVFWCAYSLDKYLAAALGRPRTFKDEDIDQELPTIVNDNDLLPSYIRPTPPHTHCIMTAPVEHIKLTRIVSLVLRDLYSIRPPSLGLRIELSAKYTADLHAWRNSLSGFLAGSSPQGEVESQALIPIFQRQRSVLNLAYHHAILLIHRPFLLRDFASLTHMPTHPNWSANPNKTYDTTPNITACLEAAMAIVRVVNDVFTSSNLFRSFWFTQYYAFCAVVVLYIHRIQQGLGVKNNVEIEGYYEKGVNCQKQLETVRDTDCLARRYCLVLEELRVEAERQSTRLLNPLEAAGAQGTDEPPSSSTTTLDNNTDRNTLLPLVPLQPDSANPSSMPGLQDTLYNPPTFGPDLFDWSDLASWGQFEGLVTAGNGMYDPSMLGDEGEFQFDFNAGA</sequence>
<organism evidence="8 9">
    <name type="scientific">Curvularia clavata</name>
    <dbReference type="NCBI Taxonomy" id="95742"/>
    <lineage>
        <taxon>Eukaryota</taxon>
        <taxon>Fungi</taxon>
        <taxon>Dikarya</taxon>
        <taxon>Ascomycota</taxon>
        <taxon>Pezizomycotina</taxon>
        <taxon>Dothideomycetes</taxon>
        <taxon>Pleosporomycetidae</taxon>
        <taxon>Pleosporales</taxon>
        <taxon>Pleosporineae</taxon>
        <taxon>Pleosporaceae</taxon>
        <taxon>Curvularia</taxon>
    </lineage>
</organism>
<keyword evidence="2" id="KW-0805">Transcription regulation</keyword>
<keyword evidence="3" id="KW-0238">DNA-binding</keyword>
<dbReference type="Proteomes" id="UP001056012">
    <property type="component" value="Chromosome 3"/>
</dbReference>
<evidence type="ECO:0000256" key="2">
    <source>
        <dbReference type="ARBA" id="ARBA00023015"/>
    </source>
</evidence>
<dbReference type="PANTHER" id="PTHR47540:SF3">
    <property type="entry name" value="ZN(II)2CYS6 TRANSCRIPTION FACTOR (EUROFUNG)"/>
    <property type="match status" value="1"/>
</dbReference>
<dbReference type="GO" id="GO:0008270">
    <property type="term" value="F:zinc ion binding"/>
    <property type="evidence" value="ECO:0007669"/>
    <property type="project" value="InterPro"/>
</dbReference>
<comment type="subcellular location">
    <subcellularLocation>
        <location evidence="1">Nucleus</location>
    </subcellularLocation>
</comment>
<evidence type="ECO:0000256" key="4">
    <source>
        <dbReference type="ARBA" id="ARBA00023163"/>
    </source>
</evidence>
<dbReference type="PANTHER" id="PTHR47540">
    <property type="entry name" value="THIAMINE REPRESSIBLE GENES REGULATORY PROTEIN THI5"/>
    <property type="match status" value="1"/>
</dbReference>
<dbReference type="InterPro" id="IPR051711">
    <property type="entry name" value="Stress_Response_Reg"/>
</dbReference>
<keyword evidence="4" id="KW-0804">Transcription</keyword>
<evidence type="ECO:0000256" key="3">
    <source>
        <dbReference type="ARBA" id="ARBA00023125"/>
    </source>
</evidence>
<dbReference type="InterPro" id="IPR007219">
    <property type="entry name" value="XnlR_reg_dom"/>
</dbReference>
<feature type="region of interest" description="Disordered" evidence="6">
    <location>
        <begin position="578"/>
        <end position="605"/>
    </location>
</feature>
<keyword evidence="5" id="KW-0539">Nucleus</keyword>
<keyword evidence="9" id="KW-1185">Reference proteome</keyword>
<reference evidence="8" key="1">
    <citation type="submission" date="2021-12" db="EMBL/GenBank/DDBJ databases">
        <title>Curvularia clavata genome.</title>
        <authorList>
            <person name="Cao Y."/>
        </authorList>
    </citation>
    <scope>NUCLEOTIDE SEQUENCE</scope>
    <source>
        <strain evidence="8">Yc1106</strain>
    </source>
</reference>
<protein>
    <recommendedName>
        <fullName evidence="7">Xylanolytic transcriptional activator regulatory domain-containing protein</fullName>
    </recommendedName>
</protein>
<feature type="compositionally biased region" description="Polar residues" evidence="6">
    <location>
        <begin position="49"/>
        <end position="74"/>
    </location>
</feature>
<evidence type="ECO:0000256" key="5">
    <source>
        <dbReference type="ARBA" id="ARBA00023242"/>
    </source>
</evidence>
<accession>A0A9Q8ZCI8</accession>
<evidence type="ECO:0000313" key="8">
    <source>
        <dbReference type="EMBL" id="USP77793.1"/>
    </source>
</evidence>
<feature type="region of interest" description="Disordered" evidence="6">
    <location>
        <begin position="1"/>
        <end position="24"/>
    </location>
</feature>
<dbReference type="GO" id="GO:0006351">
    <property type="term" value="P:DNA-templated transcription"/>
    <property type="evidence" value="ECO:0007669"/>
    <property type="project" value="InterPro"/>
</dbReference>
<evidence type="ECO:0000313" key="9">
    <source>
        <dbReference type="Proteomes" id="UP001056012"/>
    </source>
</evidence>
<gene>
    <name evidence="8" type="ORF">yc1106_05067</name>
</gene>
<dbReference type="GO" id="GO:0045944">
    <property type="term" value="P:positive regulation of transcription by RNA polymerase II"/>
    <property type="evidence" value="ECO:0007669"/>
    <property type="project" value="TreeGrafter"/>
</dbReference>
<evidence type="ECO:0000256" key="6">
    <source>
        <dbReference type="SAM" id="MobiDB-lite"/>
    </source>
</evidence>
<evidence type="ECO:0000256" key="1">
    <source>
        <dbReference type="ARBA" id="ARBA00004123"/>
    </source>
</evidence>
<dbReference type="SMART" id="SM00906">
    <property type="entry name" value="Fungal_trans"/>
    <property type="match status" value="1"/>
</dbReference>
<feature type="compositionally biased region" description="Low complexity" evidence="6">
    <location>
        <begin position="591"/>
        <end position="605"/>
    </location>
</feature>
<name>A0A9Q8ZCI8_CURCL</name>
<dbReference type="EMBL" id="CP089276">
    <property type="protein sequence ID" value="USP77793.1"/>
    <property type="molecule type" value="Genomic_DNA"/>
</dbReference>
<dbReference type="OrthoDB" id="2579025at2759"/>
<dbReference type="Pfam" id="PF04082">
    <property type="entry name" value="Fungal_trans"/>
    <property type="match status" value="1"/>
</dbReference>
<dbReference type="GO" id="GO:0043565">
    <property type="term" value="F:sequence-specific DNA binding"/>
    <property type="evidence" value="ECO:0007669"/>
    <property type="project" value="TreeGrafter"/>
</dbReference>